<dbReference type="EMBL" id="BSFQ01000030">
    <property type="protein sequence ID" value="GLL14300.1"/>
    <property type="molecule type" value="Genomic_DNA"/>
</dbReference>
<dbReference type="InterPro" id="IPR000843">
    <property type="entry name" value="HTH_LacI"/>
</dbReference>
<proteinExistence type="predicted"/>
<organism evidence="5 6">
    <name type="scientific">Pseudonocardia halophobica</name>
    <dbReference type="NCBI Taxonomy" id="29401"/>
    <lineage>
        <taxon>Bacteria</taxon>
        <taxon>Bacillati</taxon>
        <taxon>Actinomycetota</taxon>
        <taxon>Actinomycetes</taxon>
        <taxon>Pseudonocardiales</taxon>
        <taxon>Pseudonocardiaceae</taxon>
        <taxon>Pseudonocardia</taxon>
    </lineage>
</organism>
<reference evidence="5" key="1">
    <citation type="journal article" date="2014" name="Int. J. Syst. Evol. Microbiol.">
        <title>Complete genome sequence of Corynebacterium casei LMG S-19264T (=DSM 44701T), isolated from a smear-ripened cheese.</title>
        <authorList>
            <consortium name="US DOE Joint Genome Institute (JGI-PGF)"/>
            <person name="Walter F."/>
            <person name="Albersmeier A."/>
            <person name="Kalinowski J."/>
            <person name="Ruckert C."/>
        </authorList>
    </citation>
    <scope>NUCLEOTIDE SEQUENCE</scope>
    <source>
        <strain evidence="5">VKM Ac-1069</strain>
    </source>
</reference>
<protein>
    <submittedName>
        <fullName evidence="5">LacI family transcriptional regulator</fullName>
    </submittedName>
</protein>
<dbReference type="Gene3D" id="1.10.260.40">
    <property type="entry name" value="lambda repressor-like DNA-binding domains"/>
    <property type="match status" value="1"/>
</dbReference>
<keyword evidence="1" id="KW-0805">Transcription regulation</keyword>
<dbReference type="InterPro" id="IPR028082">
    <property type="entry name" value="Peripla_BP_I"/>
</dbReference>
<dbReference type="Proteomes" id="UP001143463">
    <property type="component" value="Unassembled WGS sequence"/>
</dbReference>
<dbReference type="Pfam" id="PF00356">
    <property type="entry name" value="LacI"/>
    <property type="match status" value="1"/>
</dbReference>
<evidence type="ECO:0000313" key="6">
    <source>
        <dbReference type="Proteomes" id="UP001143463"/>
    </source>
</evidence>
<sequence length="335" mass="35481">MDRRRANIRDVARLAGVAPSTVSRSLSGTSYVAADTRERIRRAVAELAYLPPERPVRRAAPPAVAALARFPSAWFFAEAVGGVEKVLRSGGHQLLLHNVGDPEGRAHVFATLERWAVAGLIVVASSFTEAEREVLERLAVPIAVVGGTFPGRPRVGIDDRAGAATAVRHLVALGHTEIGLLSFDPDDTVGRDTTDARRVGFTEALAEAGLPLRPEWVIPAGHDAVAGARAVERLLSGPRLPTALLAMSDEMALGALRTLRRAGLDVPGQMSVVGFDDQAVAEFADLTTVAQPAREQGERAAALLLDALAGRLDEVPDVDLPTRLVVRGTSGPPRT</sequence>
<evidence type="ECO:0000313" key="5">
    <source>
        <dbReference type="EMBL" id="GLL14300.1"/>
    </source>
</evidence>
<dbReference type="RefSeq" id="WP_037050012.1">
    <property type="nucleotide sequence ID" value="NZ_BAAAUZ010000026.1"/>
</dbReference>
<accession>A0A9W6L9L4</accession>
<keyword evidence="6" id="KW-1185">Reference proteome</keyword>
<evidence type="ECO:0000259" key="4">
    <source>
        <dbReference type="PROSITE" id="PS50932"/>
    </source>
</evidence>
<dbReference type="SUPFAM" id="SSF53822">
    <property type="entry name" value="Periplasmic binding protein-like I"/>
    <property type="match status" value="1"/>
</dbReference>
<dbReference type="Pfam" id="PF13377">
    <property type="entry name" value="Peripla_BP_3"/>
    <property type="match status" value="1"/>
</dbReference>
<evidence type="ECO:0000256" key="1">
    <source>
        <dbReference type="ARBA" id="ARBA00023015"/>
    </source>
</evidence>
<dbReference type="InterPro" id="IPR046335">
    <property type="entry name" value="LacI/GalR-like_sensor"/>
</dbReference>
<dbReference type="Gene3D" id="3.40.50.2300">
    <property type="match status" value="2"/>
</dbReference>
<dbReference type="AlphaFoldDB" id="A0A9W6L9L4"/>
<dbReference type="CDD" id="cd01392">
    <property type="entry name" value="HTH_LacI"/>
    <property type="match status" value="1"/>
</dbReference>
<dbReference type="PANTHER" id="PTHR30146:SF155">
    <property type="entry name" value="ALANINE RACEMASE"/>
    <property type="match status" value="1"/>
</dbReference>
<comment type="caution">
    <text evidence="5">The sequence shown here is derived from an EMBL/GenBank/DDBJ whole genome shotgun (WGS) entry which is preliminary data.</text>
</comment>
<dbReference type="GO" id="GO:0003700">
    <property type="term" value="F:DNA-binding transcription factor activity"/>
    <property type="evidence" value="ECO:0007669"/>
    <property type="project" value="TreeGrafter"/>
</dbReference>
<dbReference type="GO" id="GO:0000976">
    <property type="term" value="F:transcription cis-regulatory region binding"/>
    <property type="evidence" value="ECO:0007669"/>
    <property type="project" value="TreeGrafter"/>
</dbReference>
<feature type="domain" description="HTH lacI-type" evidence="4">
    <location>
        <begin position="6"/>
        <end position="60"/>
    </location>
</feature>
<dbReference type="CDD" id="cd06267">
    <property type="entry name" value="PBP1_LacI_sugar_binding-like"/>
    <property type="match status" value="1"/>
</dbReference>
<gene>
    <name evidence="5" type="ORF">GCM10017577_54470</name>
</gene>
<dbReference type="InterPro" id="IPR010982">
    <property type="entry name" value="Lambda_DNA-bd_dom_sf"/>
</dbReference>
<dbReference type="PANTHER" id="PTHR30146">
    <property type="entry name" value="LACI-RELATED TRANSCRIPTIONAL REPRESSOR"/>
    <property type="match status" value="1"/>
</dbReference>
<dbReference type="SMART" id="SM00354">
    <property type="entry name" value="HTH_LACI"/>
    <property type="match status" value="1"/>
</dbReference>
<evidence type="ECO:0000256" key="2">
    <source>
        <dbReference type="ARBA" id="ARBA00023125"/>
    </source>
</evidence>
<keyword evidence="2" id="KW-0238">DNA-binding</keyword>
<keyword evidence="3" id="KW-0804">Transcription</keyword>
<reference evidence="5" key="2">
    <citation type="submission" date="2023-01" db="EMBL/GenBank/DDBJ databases">
        <authorList>
            <person name="Sun Q."/>
            <person name="Evtushenko L."/>
        </authorList>
    </citation>
    <scope>NUCLEOTIDE SEQUENCE</scope>
    <source>
        <strain evidence="5">VKM Ac-1069</strain>
    </source>
</reference>
<evidence type="ECO:0000256" key="3">
    <source>
        <dbReference type="ARBA" id="ARBA00023163"/>
    </source>
</evidence>
<dbReference type="PROSITE" id="PS50932">
    <property type="entry name" value="HTH_LACI_2"/>
    <property type="match status" value="1"/>
</dbReference>
<dbReference type="SUPFAM" id="SSF47413">
    <property type="entry name" value="lambda repressor-like DNA-binding domains"/>
    <property type="match status" value="1"/>
</dbReference>
<name>A0A9W6L9L4_9PSEU</name>